<feature type="binding site" evidence="5 7">
    <location>
        <position position="155"/>
    </location>
    <ligand>
        <name>Mn(2+)</name>
        <dbReference type="ChEBI" id="CHEBI:29035"/>
        <label>1</label>
    </ligand>
</feature>
<dbReference type="Pfam" id="PF00491">
    <property type="entry name" value="Arginase"/>
    <property type="match status" value="1"/>
</dbReference>
<feature type="binding site" evidence="5">
    <location>
        <position position="155"/>
    </location>
    <ligand>
        <name>Mn(2+)</name>
        <dbReference type="ChEBI" id="CHEBI:29035"/>
        <label>2</label>
    </ligand>
</feature>
<evidence type="ECO:0000256" key="1">
    <source>
        <dbReference type="ARBA" id="ARBA00022723"/>
    </source>
</evidence>
<evidence type="ECO:0000256" key="7">
    <source>
        <dbReference type="PIRSR" id="PIRSR036979-1"/>
    </source>
</evidence>
<organism evidence="9 10">
    <name type="scientific">Legionella septentrionalis</name>
    <dbReference type="NCBI Taxonomy" id="2498109"/>
    <lineage>
        <taxon>Bacteria</taxon>
        <taxon>Pseudomonadati</taxon>
        <taxon>Pseudomonadota</taxon>
        <taxon>Gammaproteobacteria</taxon>
        <taxon>Legionellales</taxon>
        <taxon>Legionellaceae</taxon>
        <taxon>Legionella</taxon>
    </lineage>
</organism>
<feature type="binding site" evidence="7">
    <location>
        <position position="157"/>
    </location>
    <ligand>
        <name>Mn(2+)</name>
        <dbReference type="ChEBI" id="CHEBI:29035"/>
        <label>1</label>
    </ligand>
</feature>
<dbReference type="OrthoDB" id="9789727at2"/>
<dbReference type="EC" id="3.5.3.8" evidence="5 6"/>
<evidence type="ECO:0000313" key="9">
    <source>
        <dbReference type="EMBL" id="RUQ91494.1"/>
    </source>
</evidence>
<dbReference type="PANTHER" id="PTHR11358:SF35">
    <property type="entry name" value="FORMIMIDOYLGLUTAMASE"/>
    <property type="match status" value="1"/>
</dbReference>
<keyword evidence="2 5" id="KW-0378">Hydrolase</keyword>
<dbReference type="InterPro" id="IPR005923">
    <property type="entry name" value="HutG"/>
</dbReference>
<keyword evidence="3 5" id="KW-0369">Histidine metabolism</keyword>
<evidence type="ECO:0000256" key="4">
    <source>
        <dbReference type="ARBA" id="ARBA00023211"/>
    </source>
</evidence>
<dbReference type="GO" id="GO:0030145">
    <property type="term" value="F:manganese ion binding"/>
    <property type="evidence" value="ECO:0007669"/>
    <property type="project" value="UniProtKB-UniRule"/>
</dbReference>
<comment type="catalytic activity">
    <reaction evidence="5">
        <text>N-formimidoyl-L-glutamate + H2O = formamide + L-glutamate</text>
        <dbReference type="Rhea" id="RHEA:22492"/>
        <dbReference type="ChEBI" id="CHEBI:15377"/>
        <dbReference type="ChEBI" id="CHEBI:16397"/>
        <dbReference type="ChEBI" id="CHEBI:29985"/>
        <dbReference type="ChEBI" id="CHEBI:58928"/>
        <dbReference type="EC" id="3.5.3.8"/>
    </reaction>
</comment>
<dbReference type="CDD" id="cd09988">
    <property type="entry name" value="Formimidoylglutamase"/>
    <property type="match status" value="1"/>
</dbReference>
<dbReference type="GO" id="GO:0033389">
    <property type="term" value="P:putrescine biosynthetic process from arginine, via agmatine"/>
    <property type="evidence" value="ECO:0007669"/>
    <property type="project" value="TreeGrafter"/>
</dbReference>
<evidence type="ECO:0000256" key="5">
    <source>
        <dbReference type="HAMAP-Rule" id="MF_00737"/>
    </source>
</evidence>
<comment type="pathway">
    <text evidence="5">Amino-acid degradation; L-histidine degradation into L-glutamate; L-glutamate from N-formimidoyl-L-glutamate (hydrolase route): step 1/1.</text>
</comment>
<evidence type="ECO:0000313" key="10">
    <source>
        <dbReference type="Proteomes" id="UP000288012"/>
    </source>
</evidence>
<accession>A0A3S0VBZ0</accession>
<dbReference type="PIRSF" id="PIRSF036979">
    <property type="entry name" value="Arginase"/>
    <property type="match status" value="1"/>
</dbReference>
<dbReference type="GO" id="GO:0050415">
    <property type="term" value="F:formimidoylglutamase activity"/>
    <property type="evidence" value="ECO:0007669"/>
    <property type="project" value="UniProtKB-UniRule"/>
</dbReference>
<dbReference type="PRINTS" id="PR00116">
    <property type="entry name" value="ARGINASE"/>
</dbReference>
<feature type="binding site" evidence="5 7">
    <location>
        <position position="132"/>
    </location>
    <ligand>
        <name>Mn(2+)</name>
        <dbReference type="ChEBI" id="CHEBI:29035"/>
        <label>1</label>
    </ligand>
</feature>
<evidence type="ECO:0000256" key="6">
    <source>
        <dbReference type="NCBIfam" id="TIGR01227"/>
    </source>
</evidence>
<keyword evidence="10" id="KW-1185">Reference proteome</keyword>
<comment type="similarity">
    <text evidence="5 8">Belongs to the arginase family.</text>
</comment>
<dbReference type="RefSeq" id="WP_126953601.1">
    <property type="nucleotide sequence ID" value="NZ_RZGR01000001.1"/>
</dbReference>
<dbReference type="UniPathway" id="UPA00379">
    <property type="reaction ID" value="UER00552"/>
</dbReference>
<dbReference type="Proteomes" id="UP000288012">
    <property type="component" value="Unassembled WGS sequence"/>
</dbReference>
<comment type="cofactor">
    <cofactor evidence="5 7">
        <name>Mn(2+)</name>
        <dbReference type="ChEBI" id="CHEBI:29035"/>
    </cofactor>
    <text evidence="5 7">Binds 2 manganese ions per subunit.</text>
</comment>
<dbReference type="GO" id="GO:0008783">
    <property type="term" value="F:agmatinase activity"/>
    <property type="evidence" value="ECO:0007669"/>
    <property type="project" value="TreeGrafter"/>
</dbReference>
<reference evidence="9 10" key="1">
    <citation type="submission" date="2018-12" db="EMBL/GenBank/DDBJ databases">
        <title>Legionella sp,whole genome shotgun sequence.</title>
        <authorList>
            <person name="Wu H."/>
        </authorList>
    </citation>
    <scope>NUCLEOTIDE SEQUENCE [LARGE SCALE GENOMIC DNA]</scope>
    <source>
        <strain evidence="10">km714</strain>
    </source>
</reference>
<comment type="function">
    <text evidence="5">Catalyzes the conversion of N-formimidoyl-L-glutamate to L-glutamate and formamide.</text>
</comment>
<feature type="binding site" evidence="5">
    <location>
        <position position="248"/>
    </location>
    <ligand>
        <name>Mn(2+)</name>
        <dbReference type="ChEBI" id="CHEBI:29035"/>
        <label>2</label>
    </ligand>
</feature>
<comment type="caution">
    <text evidence="9">The sequence shown here is derived from an EMBL/GenBank/DDBJ whole genome shotgun (WGS) entry which is preliminary data.</text>
</comment>
<gene>
    <name evidence="5" type="primary">hutG</name>
    <name evidence="9" type="ORF">EKM59_00055</name>
</gene>
<evidence type="ECO:0000256" key="8">
    <source>
        <dbReference type="PROSITE-ProRule" id="PRU00742"/>
    </source>
</evidence>
<dbReference type="InterPro" id="IPR006035">
    <property type="entry name" value="Ureohydrolase"/>
</dbReference>
<dbReference type="PANTHER" id="PTHR11358">
    <property type="entry name" value="ARGINASE/AGMATINASE"/>
    <property type="match status" value="1"/>
</dbReference>
<dbReference type="EMBL" id="RZGR01000001">
    <property type="protein sequence ID" value="RUQ91494.1"/>
    <property type="molecule type" value="Genomic_DNA"/>
</dbReference>
<dbReference type="InterPro" id="IPR023696">
    <property type="entry name" value="Ureohydrolase_dom_sf"/>
</dbReference>
<dbReference type="AlphaFoldDB" id="A0A3S0VBZ0"/>
<feature type="binding site" evidence="5 7">
    <location>
        <position position="248"/>
    </location>
    <ligand>
        <name>Mn(2+)</name>
        <dbReference type="ChEBI" id="CHEBI:29035"/>
        <label>1</label>
    </ligand>
</feature>
<dbReference type="HAMAP" id="MF_00737">
    <property type="entry name" value="Formimidoylglutam"/>
    <property type="match status" value="1"/>
</dbReference>
<dbReference type="SUPFAM" id="SSF52768">
    <property type="entry name" value="Arginase/deacetylase"/>
    <property type="match status" value="1"/>
</dbReference>
<proteinExistence type="inferred from homology"/>
<evidence type="ECO:0000256" key="2">
    <source>
        <dbReference type="ARBA" id="ARBA00022801"/>
    </source>
</evidence>
<feature type="binding site" evidence="5 7">
    <location>
        <position position="159"/>
    </location>
    <ligand>
        <name>Mn(2+)</name>
        <dbReference type="ChEBI" id="CHEBI:29035"/>
        <label>1</label>
    </ligand>
</feature>
<feature type="binding site" evidence="5">
    <location>
        <position position="250"/>
    </location>
    <ligand>
        <name>Mn(2+)</name>
        <dbReference type="ChEBI" id="CHEBI:29035"/>
        <label>2</label>
    </ligand>
</feature>
<evidence type="ECO:0000256" key="3">
    <source>
        <dbReference type="ARBA" id="ARBA00022808"/>
    </source>
</evidence>
<feature type="binding site" evidence="7">
    <location>
        <position position="250"/>
    </location>
    <ligand>
        <name>Mn(2+)</name>
        <dbReference type="ChEBI" id="CHEBI:29035"/>
        <label>1</label>
    </ligand>
</feature>
<name>A0A3S0VBZ0_9GAMM</name>
<sequence length="316" mass="35316">MLHDLDYYQPPDSSLWQGRKDSLPGERFFQRVQCLDLRSEPLANTKKQNVIVGFCSDEGIRRNEGRTGARSGPEKLRTQLARLACHTKKHFFDLGDVMCADEKLEAAQANFAKLIDYSHTQGCKTIAFGGGHEIAWGHFRGLAAHYPKLGIINIDAHFDIRPVSNAQGTSGTPFWQINEYCQQNGLPFNYCCLGIQPTANTKSLFERAHDWDIAYLTAEEINEERFSAQTAFLDEFMSQHKHLYLSICLDAFAECFAPGVSAPQPLGLTPWKALPLLKYIVQTGKVVSLDIAELSPPLDLGDRTARLAAIMLAELL</sequence>
<keyword evidence="4 5" id="KW-0464">Manganese</keyword>
<dbReference type="GO" id="GO:0019556">
    <property type="term" value="P:L-histidine catabolic process to glutamate and formamide"/>
    <property type="evidence" value="ECO:0007669"/>
    <property type="project" value="UniProtKB-UniRule"/>
</dbReference>
<protein>
    <recommendedName>
        <fullName evidence="5 6">Formimidoylglutamase</fullName>
        <ecNumber evidence="5 6">3.5.3.8</ecNumber>
    </recommendedName>
    <alternativeName>
        <fullName evidence="5">Formiminoglutamase</fullName>
    </alternativeName>
    <alternativeName>
        <fullName evidence="5">Formiminoglutamate hydrolase</fullName>
    </alternativeName>
</protein>
<dbReference type="GO" id="GO:0019557">
    <property type="term" value="P:L-histidine catabolic process to glutamate and formate"/>
    <property type="evidence" value="ECO:0007669"/>
    <property type="project" value="UniProtKB-UniPathway"/>
</dbReference>
<dbReference type="PROSITE" id="PS51409">
    <property type="entry name" value="ARGINASE_2"/>
    <property type="match status" value="1"/>
</dbReference>
<feature type="binding site" evidence="5">
    <location>
        <position position="157"/>
    </location>
    <ligand>
        <name>Mn(2+)</name>
        <dbReference type="ChEBI" id="CHEBI:29035"/>
        <label>2</label>
    </ligand>
</feature>
<dbReference type="Gene3D" id="3.40.800.10">
    <property type="entry name" value="Ureohydrolase domain"/>
    <property type="match status" value="1"/>
</dbReference>
<keyword evidence="1 5" id="KW-0479">Metal-binding</keyword>
<dbReference type="NCBIfam" id="TIGR01227">
    <property type="entry name" value="hutG"/>
    <property type="match status" value="1"/>
</dbReference>